<reference evidence="1" key="1">
    <citation type="submission" date="2024-01" db="EMBL/GenBank/DDBJ databases">
        <authorList>
            <person name="Webb A."/>
        </authorList>
    </citation>
    <scope>NUCLEOTIDE SEQUENCE</scope>
    <source>
        <strain evidence="1">Pm1</strain>
    </source>
</reference>
<organism evidence="1 2">
    <name type="scientific">Peronospora matthiolae</name>
    <dbReference type="NCBI Taxonomy" id="2874970"/>
    <lineage>
        <taxon>Eukaryota</taxon>
        <taxon>Sar</taxon>
        <taxon>Stramenopiles</taxon>
        <taxon>Oomycota</taxon>
        <taxon>Peronosporomycetes</taxon>
        <taxon>Peronosporales</taxon>
        <taxon>Peronosporaceae</taxon>
        <taxon>Peronospora</taxon>
    </lineage>
</organism>
<evidence type="ECO:0000313" key="1">
    <source>
        <dbReference type="EMBL" id="CAK7943805.1"/>
    </source>
</evidence>
<comment type="caution">
    <text evidence="1">The sequence shown here is derived from an EMBL/GenBank/DDBJ whole genome shotgun (WGS) entry which is preliminary data.</text>
</comment>
<dbReference type="Proteomes" id="UP001162060">
    <property type="component" value="Unassembled WGS sequence"/>
</dbReference>
<sequence>MRAINIVVSVAVIRHGTQSEALATAVLGHKGVSSLSETINFLDSDGRLADSASHRHLRGYKSTDEERNMVEPLARALIKHFPELFKTLSISMAHVKELANVIAEHPTIVLGALIENGVTFDALRAALDPLLATFEMARGENHFRPYLSDFIATYKTIEMNEDVKYCDKLLAELLNSPE</sequence>
<dbReference type="AlphaFoldDB" id="A0AAV1VAR1"/>
<proteinExistence type="predicted"/>
<name>A0AAV1VAR1_9STRA</name>
<gene>
    <name evidence="1" type="ORF">PM001_LOCUS28955</name>
</gene>
<evidence type="ECO:0000313" key="2">
    <source>
        <dbReference type="Proteomes" id="UP001162060"/>
    </source>
</evidence>
<protein>
    <submittedName>
        <fullName evidence="1">Uncharacterized protein</fullName>
    </submittedName>
</protein>
<dbReference type="EMBL" id="CAKLBY020000304">
    <property type="protein sequence ID" value="CAK7943805.1"/>
    <property type="molecule type" value="Genomic_DNA"/>
</dbReference>
<accession>A0AAV1VAR1</accession>